<keyword evidence="1" id="KW-0732">Signal</keyword>
<accession>A0A506PIY4</accession>
<evidence type="ECO:0000256" key="1">
    <source>
        <dbReference type="ARBA" id="ARBA00022729"/>
    </source>
</evidence>
<sequence length="129" mass="14579">MIVLIKKLFKIVLPFVFLSLTIKSQAYNWVYPTLTSSFKTNIFLGFENNYQDKDFTISPNPAKNKLNIALPSDMPSAKVSVFNVLGKLVYSGEISNFNGSIDISNWNSGVYLVKVSTDNLTKTKRFIKQ</sequence>
<proteinExistence type="predicted"/>
<feature type="domain" description="Secretion system C-terminal sorting" evidence="2">
    <location>
        <begin position="57"/>
        <end position="127"/>
    </location>
</feature>
<comment type="caution">
    <text evidence="3">The sequence shown here is derived from an EMBL/GenBank/DDBJ whole genome shotgun (WGS) entry which is preliminary data.</text>
</comment>
<dbReference type="Pfam" id="PF18962">
    <property type="entry name" value="Por_Secre_tail"/>
    <property type="match status" value="1"/>
</dbReference>
<gene>
    <name evidence="3" type="ORF">FJ651_06400</name>
</gene>
<protein>
    <submittedName>
        <fullName evidence="3">T9SS type A sorting domain-containing protein</fullName>
    </submittedName>
</protein>
<evidence type="ECO:0000313" key="3">
    <source>
        <dbReference type="EMBL" id="TPV33783.1"/>
    </source>
</evidence>
<dbReference type="EMBL" id="VHIQ01000003">
    <property type="protein sequence ID" value="TPV33783.1"/>
    <property type="molecule type" value="Genomic_DNA"/>
</dbReference>
<evidence type="ECO:0000313" key="4">
    <source>
        <dbReference type="Proteomes" id="UP000317332"/>
    </source>
</evidence>
<evidence type="ECO:0000259" key="2">
    <source>
        <dbReference type="Pfam" id="PF18962"/>
    </source>
</evidence>
<dbReference type="NCBIfam" id="TIGR04183">
    <property type="entry name" value="Por_Secre_tail"/>
    <property type="match status" value="1"/>
</dbReference>
<name>A0A506PIY4_9FLAO</name>
<organism evidence="3 4">
    <name type="scientific">Paucihalobacter ruber</name>
    <dbReference type="NCBI Taxonomy" id="2567861"/>
    <lineage>
        <taxon>Bacteria</taxon>
        <taxon>Pseudomonadati</taxon>
        <taxon>Bacteroidota</taxon>
        <taxon>Flavobacteriia</taxon>
        <taxon>Flavobacteriales</taxon>
        <taxon>Flavobacteriaceae</taxon>
        <taxon>Paucihalobacter</taxon>
    </lineage>
</organism>
<dbReference type="Proteomes" id="UP000317332">
    <property type="component" value="Unassembled WGS sequence"/>
</dbReference>
<dbReference type="InterPro" id="IPR026444">
    <property type="entry name" value="Secre_tail"/>
</dbReference>
<dbReference type="Gene3D" id="2.60.40.3080">
    <property type="match status" value="1"/>
</dbReference>
<dbReference type="OrthoDB" id="849076at2"/>
<dbReference type="AlphaFoldDB" id="A0A506PIY4"/>
<reference evidence="3 4" key="1">
    <citation type="submission" date="2019-06" db="EMBL/GenBank/DDBJ databases">
        <title>Flavobacteriaceae Paucihalobacterium erythroidium CWB-1, complete genome.</title>
        <authorList>
            <person name="Wu S."/>
        </authorList>
    </citation>
    <scope>NUCLEOTIDE SEQUENCE [LARGE SCALE GENOMIC DNA]</scope>
    <source>
        <strain evidence="3 4">CWB-1</strain>
    </source>
</reference>
<keyword evidence="4" id="KW-1185">Reference proteome</keyword>